<evidence type="ECO:0000313" key="3">
    <source>
        <dbReference type="EMBL" id="KAL1267199.1"/>
    </source>
</evidence>
<accession>A0ABR3MRF3</accession>
<protein>
    <recommendedName>
        <fullName evidence="5">Secreted protein</fullName>
    </recommendedName>
</protein>
<feature type="region of interest" description="Disordered" evidence="1">
    <location>
        <begin position="71"/>
        <end position="90"/>
    </location>
</feature>
<keyword evidence="4" id="KW-1185">Reference proteome</keyword>
<feature type="signal peptide" evidence="2">
    <location>
        <begin position="1"/>
        <end position="26"/>
    </location>
</feature>
<reference evidence="3 4" key="1">
    <citation type="submission" date="2023-09" db="EMBL/GenBank/DDBJ databases">
        <authorList>
            <person name="Wang M."/>
        </authorList>
    </citation>
    <scope>NUCLEOTIDE SEQUENCE [LARGE SCALE GENOMIC DNA]</scope>
    <source>
        <strain evidence="3">GT-2023</strain>
        <tissue evidence="3">Liver</tissue>
    </source>
</reference>
<dbReference type="EMBL" id="JAYMGO010000010">
    <property type="protein sequence ID" value="KAL1267199.1"/>
    <property type="molecule type" value="Genomic_DNA"/>
</dbReference>
<gene>
    <name evidence="3" type="ORF">QQF64_002874</name>
</gene>
<feature type="chain" id="PRO_5046893223" description="Secreted protein" evidence="2">
    <location>
        <begin position="27"/>
        <end position="90"/>
    </location>
</feature>
<keyword evidence="2" id="KW-0732">Signal</keyword>
<organism evidence="3 4">
    <name type="scientific">Cirrhinus molitorella</name>
    <name type="common">mud carp</name>
    <dbReference type="NCBI Taxonomy" id="172907"/>
    <lineage>
        <taxon>Eukaryota</taxon>
        <taxon>Metazoa</taxon>
        <taxon>Chordata</taxon>
        <taxon>Craniata</taxon>
        <taxon>Vertebrata</taxon>
        <taxon>Euteleostomi</taxon>
        <taxon>Actinopterygii</taxon>
        <taxon>Neopterygii</taxon>
        <taxon>Teleostei</taxon>
        <taxon>Ostariophysi</taxon>
        <taxon>Cypriniformes</taxon>
        <taxon>Cyprinidae</taxon>
        <taxon>Labeoninae</taxon>
        <taxon>Labeonini</taxon>
        <taxon>Cirrhinus</taxon>
    </lineage>
</organism>
<evidence type="ECO:0000313" key="4">
    <source>
        <dbReference type="Proteomes" id="UP001558613"/>
    </source>
</evidence>
<proteinExistence type="predicted"/>
<evidence type="ECO:0008006" key="5">
    <source>
        <dbReference type="Google" id="ProtNLM"/>
    </source>
</evidence>
<evidence type="ECO:0000256" key="2">
    <source>
        <dbReference type="SAM" id="SignalP"/>
    </source>
</evidence>
<sequence>MFNALNGHLALCFLSLHFISMPSILAQAWYCCDKLLPAVRRRHQVMQKAFIKETYYCTILNRAPAKLAPARMAQLSTRNSRDPGETGLEM</sequence>
<comment type="caution">
    <text evidence="3">The sequence shown here is derived from an EMBL/GenBank/DDBJ whole genome shotgun (WGS) entry which is preliminary data.</text>
</comment>
<name>A0ABR3MRF3_9TELE</name>
<evidence type="ECO:0000256" key="1">
    <source>
        <dbReference type="SAM" id="MobiDB-lite"/>
    </source>
</evidence>
<dbReference type="Proteomes" id="UP001558613">
    <property type="component" value="Unassembled WGS sequence"/>
</dbReference>